<evidence type="ECO:0000313" key="9">
    <source>
        <dbReference type="Proteomes" id="UP000193834"/>
    </source>
</evidence>
<accession>A0A1X7J9U4</accession>
<dbReference type="SMART" id="SM00862">
    <property type="entry name" value="Trans_reg_C"/>
    <property type="match status" value="1"/>
</dbReference>
<dbReference type="PROSITE" id="PS51755">
    <property type="entry name" value="OMPR_PHOB"/>
    <property type="match status" value="1"/>
</dbReference>
<dbReference type="CDD" id="cd00383">
    <property type="entry name" value="trans_reg_C"/>
    <property type="match status" value="1"/>
</dbReference>
<proteinExistence type="predicted"/>
<gene>
    <name evidence="8" type="ORF">SAMN06295960_1380</name>
</gene>
<dbReference type="AlphaFoldDB" id="A0A1X7J9U4"/>
<dbReference type="GO" id="GO:0006355">
    <property type="term" value="P:regulation of DNA-templated transcription"/>
    <property type="evidence" value="ECO:0007669"/>
    <property type="project" value="InterPro"/>
</dbReference>
<dbReference type="RefSeq" id="WP_170936539.1">
    <property type="nucleotide sequence ID" value="NZ_FXAZ01000001.1"/>
</dbReference>
<evidence type="ECO:0000256" key="5">
    <source>
        <dbReference type="ARBA" id="ARBA00023163"/>
    </source>
</evidence>
<dbReference type="Pfam" id="PF00486">
    <property type="entry name" value="Trans_reg_C"/>
    <property type="match status" value="1"/>
</dbReference>
<reference evidence="8 9" key="1">
    <citation type="submission" date="2017-04" db="EMBL/GenBank/DDBJ databases">
        <authorList>
            <person name="Afonso C.L."/>
            <person name="Miller P.J."/>
            <person name="Scott M.A."/>
            <person name="Spackman E."/>
            <person name="Goraichik I."/>
            <person name="Dimitrov K.M."/>
            <person name="Suarez D.L."/>
            <person name="Swayne D.E."/>
        </authorList>
    </citation>
    <scope>NUCLEOTIDE SEQUENCE [LARGE SCALE GENOMIC DNA]</scope>
    <source>
        <strain evidence="8 9">11</strain>
    </source>
</reference>
<keyword evidence="4 6" id="KW-0238">DNA-binding</keyword>
<dbReference type="EMBL" id="FXAZ01000001">
    <property type="protein sequence ID" value="SMG24458.1"/>
    <property type="molecule type" value="Genomic_DNA"/>
</dbReference>
<evidence type="ECO:0000256" key="2">
    <source>
        <dbReference type="ARBA" id="ARBA00023012"/>
    </source>
</evidence>
<sequence>MFLHQTRLYILSYSNTVMGNPFTEWLDQLQWNYVIVTPKQLFAELEHRIDAANNRDIAIVIVDLEDDVNLDEKWSKLHPYLLSAGSRGALWIGSFVVVKRDSKRPIFALLDHGLDDIILFPCTLEEWEARVKRAFHMKKERFAAIASVLQVDDLTLNRSTREVCRGEELIDLTPREYELLHVLIANVNIPLSRAYLMEKVWSIDFETNTNILDVYIRYLRRKIDRGRTHKLIRTVRGYGYKLVSPTAPLKSSK</sequence>
<evidence type="ECO:0000256" key="6">
    <source>
        <dbReference type="PROSITE-ProRule" id="PRU01091"/>
    </source>
</evidence>
<keyword evidence="3" id="KW-0805">Transcription regulation</keyword>
<keyword evidence="9" id="KW-1185">Reference proteome</keyword>
<dbReference type="Proteomes" id="UP000193834">
    <property type="component" value="Unassembled WGS sequence"/>
</dbReference>
<evidence type="ECO:0000256" key="4">
    <source>
        <dbReference type="ARBA" id="ARBA00023125"/>
    </source>
</evidence>
<feature type="DNA-binding region" description="OmpR/PhoB-type" evidence="6">
    <location>
        <begin position="146"/>
        <end position="244"/>
    </location>
</feature>
<keyword evidence="1" id="KW-0597">Phosphoprotein</keyword>
<name>A0A1X7J9U4_9BACL</name>
<dbReference type="PANTHER" id="PTHR48111:SF22">
    <property type="entry name" value="REGULATOR OF RPOS"/>
    <property type="match status" value="1"/>
</dbReference>
<dbReference type="Gene3D" id="1.10.10.10">
    <property type="entry name" value="Winged helix-like DNA-binding domain superfamily/Winged helix DNA-binding domain"/>
    <property type="match status" value="1"/>
</dbReference>
<dbReference type="SUPFAM" id="SSF46894">
    <property type="entry name" value="C-terminal effector domain of the bipartite response regulators"/>
    <property type="match status" value="1"/>
</dbReference>
<feature type="domain" description="OmpR/PhoB-type" evidence="7">
    <location>
        <begin position="146"/>
        <end position="244"/>
    </location>
</feature>
<dbReference type="InterPro" id="IPR016032">
    <property type="entry name" value="Sig_transdc_resp-reg_C-effctor"/>
</dbReference>
<dbReference type="STRING" id="1852522.SAMN06295960_1380"/>
<dbReference type="InterPro" id="IPR036388">
    <property type="entry name" value="WH-like_DNA-bd_sf"/>
</dbReference>
<dbReference type="GO" id="GO:0000976">
    <property type="term" value="F:transcription cis-regulatory region binding"/>
    <property type="evidence" value="ECO:0007669"/>
    <property type="project" value="TreeGrafter"/>
</dbReference>
<evidence type="ECO:0000259" key="7">
    <source>
        <dbReference type="PROSITE" id="PS51755"/>
    </source>
</evidence>
<evidence type="ECO:0000256" key="3">
    <source>
        <dbReference type="ARBA" id="ARBA00023015"/>
    </source>
</evidence>
<evidence type="ECO:0000256" key="1">
    <source>
        <dbReference type="ARBA" id="ARBA00022553"/>
    </source>
</evidence>
<dbReference type="InterPro" id="IPR039420">
    <property type="entry name" value="WalR-like"/>
</dbReference>
<protein>
    <submittedName>
        <fullName evidence="8">Transcriptional regulatory protein, C terminal</fullName>
    </submittedName>
</protein>
<dbReference type="GO" id="GO:0005829">
    <property type="term" value="C:cytosol"/>
    <property type="evidence" value="ECO:0007669"/>
    <property type="project" value="TreeGrafter"/>
</dbReference>
<dbReference type="FunFam" id="1.10.10.10:FF:000005">
    <property type="entry name" value="Two-component system response regulator"/>
    <property type="match status" value="1"/>
</dbReference>
<dbReference type="GO" id="GO:0032993">
    <property type="term" value="C:protein-DNA complex"/>
    <property type="evidence" value="ECO:0007669"/>
    <property type="project" value="TreeGrafter"/>
</dbReference>
<organism evidence="8 9">
    <name type="scientific">Paenibacillus aquistagni</name>
    <dbReference type="NCBI Taxonomy" id="1852522"/>
    <lineage>
        <taxon>Bacteria</taxon>
        <taxon>Bacillati</taxon>
        <taxon>Bacillota</taxon>
        <taxon>Bacilli</taxon>
        <taxon>Bacillales</taxon>
        <taxon>Paenibacillaceae</taxon>
        <taxon>Paenibacillus</taxon>
    </lineage>
</organism>
<dbReference type="GO" id="GO:0000156">
    <property type="term" value="F:phosphorelay response regulator activity"/>
    <property type="evidence" value="ECO:0007669"/>
    <property type="project" value="TreeGrafter"/>
</dbReference>
<dbReference type="InterPro" id="IPR001867">
    <property type="entry name" value="OmpR/PhoB-type_DNA-bd"/>
</dbReference>
<evidence type="ECO:0000313" key="8">
    <source>
        <dbReference type="EMBL" id="SMG24458.1"/>
    </source>
</evidence>
<keyword evidence="2" id="KW-0902">Two-component regulatory system</keyword>
<dbReference type="PANTHER" id="PTHR48111">
    <property type="entry name" value="REGULATOR OF RPOS"/>
    <property type="match status" value="1"/>
</dbReference>
<keyword evidence="5" id="KW-0804">Transcription</keyword>